<evidence type="ECO:0000313" key="2">
    <source>
        <dbReference type="Proteomes" id="UP000267096"/>
    </source>
</evidence>
<proteinExistence type="predicted"/>
<gene>
    <name evidence="1" type="ORF">ASIM_LOCUS7314</name>
</gene>
<reference evidence="1 2" key="2">
    <citation type="submission" date="2018-11" db="EMBL/GenBank/DDBJ databases">
        <authorList>
            <consortium name="Pathogen Informatics"/>
        </authorList>
    </citation>
    <scope>NUCLEOTIDE SEQUENCE [LARGE SCALE GENOMIC DNA]</scope>
</reference>
<protein>
    <submittedName>
        <fullName evidence="3">Transposase</fullName>
    </submittedName>
</protein>
<sequence length="51" mass="5880">MPMTVVELGKLMMISNKKDFPLKCNDRCKEVLKYPESFRASLLQVRGLHAI</sequence>
<dbReference type="WBParaSite" id="ASIM_0000754601-mRNA-1">
    <property type="protein sequence ID" value="ASIM_0000754601-mRNA-1"/>
    <property type="gene ID" value="ASIM_0000754601"/>
</dbReference>
<organism evidence="3">
    <name type="scientific">Anisakis simplex</name>
    <name type="common">Herring worm</name>
    <dbReference type="NCBI Taxonomy" id="6269"/>
    <lineage>
        <taxon>Eukaryota</taxon>
        <taxon>Metazoa</taxon>
        <taxon>Ecdysozoa</taxon>
        <taxon>Nematoda</taxon>
        <taxon>Chromadorea</taxon>
        <taxon>Rhabditida</taxon>
        <taxon>Spirurina</taxon>
        <taxon>Ascaridomorpha</taxon>
        <taxon>Ascaridoidea</taxon>
        <taxon>Anisakidae</taxon>
        <taxon>Anisakis</taxon>
        <taxon>Anisakis simplex complex</taxon>
    </lineage>
</organism>
<dbReference type="AlphaFoldDB" id="A0A0M3JIT0"/>
<accession>A0A0M3JIT0</accession>
<evidence type="ECO:0000313" key="1">
    <source>
        <dbReference type="EMBL" id="VDK28926.1"/>
    </source>
</evidence>
<evidence type="ECO:0000313" key="3">
    <source>
        <dbReference type="WBParaSite" id="ASIM_0000754601-mRNA-1"/>
    </source>
</evidence>
<dbReference type="Proteomes" id="UP000267096">
    <property type="component" value="Unassembled WGS sequence"/>
</dbReference>
<name>A0A0M3JIT0_ANISI</name>
<keyword evidence="2" id="KW-1185">Reference proteome</keyword>
<reference evidence="3" key="1">
    <citation type="submission" date="2017-02" db="UniProtKB">
        <authorList>
            <consortium name="WormBaseParasite"/>
        </authorList>
    </citation>
    <scope>IDENTIFICATION</scope>
</reference>
<dbReference type="EMBL" id="UYRR01017473">
    <property type="protein sequence ID" value="VDK28926.1"/>
    <property type="molecule type" value="Genomic_DNA"/>
</dbReference>
<dbReference type="OrthoDB" id="5406275at2759"/>